<dbReference type="CDD" id="cd21106">
    <property type="entry name" value="TM6SF1-like"/>
    <property type="match status" value="1"/>
</dbReference>
<feature type="transmembrane region" description="Helical" evidence="8">
    <location>
        <begin position="261"/>
        <end position="280"/>
    </location>
</feature>
<dbReference type="InterPro" id="IPR047195">
    <property type="entry name" value="TM6SF1-like"/>
</dbReference>
<evidence type="ECO:0000256" key="6">
    <source>
        <dbReference type="ARBA" id="ARBA00034760"/>
    </source>
</evidence>
<keyword evidence="2 7" id="KW-0812">Transmembrane</keyword>
<dbReference type="PROSITE" id="PS51751">
    <property type="entry name" value="EXPERA"/>
    <property type="match status" value="1"/>
</dbReference>
<dbReference type="Pfam" id="PF26083">
    <property type="entry name" value="TM_Tm6sf2"/>
    <property type="match status" value="1"/>
</dbReference>
<evidence type="ECO:0000256" key="7">
    <source>
        <dbReference type="PROSITE-ProRule" id="PRU01087"/>
    </source>
</evidence>
<keyword evidence="3" id="KW-0677">Repeat</keyword>
<sequence length="384" mass="43409">MDLFVVIGLILVQVASYSTLYGLVKFSLIGSKGFLIGSYVSVIAVPFLTYLLFRRGFRNVDPLMYVFSIFSWAGLLNLGIVLELDGFIPKALAPFTLEYLPFLKTAHGAVYLYWDGVVNFLLGIGCIALYTYRETHREVGLYWAGSVLNGYAVLLPAYFTAGKDEIGWTLFADSTFCVIPLLALINMIHNRTIQARTFIKFPPLWKRPVDLIFFLYFFVAMQIAVIRALAIHGANVPIIKQYVKSAEPYLADPSGAPKFQMLTYDYLYVCYYIFAMYGLWSPGQHWMGDFSLVHAGAAGQAQFTYMAGALNSRTSKSLRPPSGGKGAIIFWAVNGILFVMPHLFALFTQRDTEKFGRTQTIDFASPVRKYVYKFKETRYERKVE</sequence>
<dbReference type="InterPro" id="IPR059044">
    <property type="entry name" value="TM_Tm6sf1/2"/>
</dbReference>
<evidence type="ECO:0000256" key="2">
    <source>
        <dbReference type="ARBA" id="ARBA00022692"/>
    </source>
</evidence>
<organism evidence="10 11">
    <name type="scientific">Aplysia californica</name>
    <name type="common">California sea hare</name>
    <dbReference type="NCBI Taxonomy" id="6500"/>
    <lineage>
        <taxon>Eukaryota</taxon>
        <taxon>Metazoa</taxon>
        <taxon>Spiralia</taxon>
        <taxon>Lophotrochozoa</taxon>
        <taxon>Mollusca</taxon>
        <taxon>Gastropoda</taxon>
        <taxon>Heterobranchia</taxon>
        <taxon>Euthyneura</taxon>
        <taxon>Tectipleura</taxon>
        <taxon>Aplysiida</taxon>
        <taxon>Aplysioidea</taxon>
        <taxon>Aplysiidae</taxon>
        <taxon>Aplysia</taxon>
    </lineage>
</organism>
<dbReference type="PANTHER" id="PTHR14568:SF8">
    <property type="entry name" value="EXPERA DOMAIN-CONTAINING PROTEIN"/>
    <property type="match status" value="1"/>
</dbReference>
<feature type="transmembrane region" description="Helical" evidence="8">
    <location>
        <begin position="166"/>
        <end position="188"/>
    </location>
</feature>
<accession>A0ABM0JZ26</accession>
<protein>
    <submittedName>
        <fullName evidence="11">Transmembrane 6 superfamily member 1 isoform X1</fullName>
    </submittedName>
</protein>
<evidence type="ECO:0000256" key="8">
    <source>
        <dbReference type="SAM" id="Phobius"/>
    </source>
</evidence>
<name>A0ABM0JZ26_APLCA</name>
<dbReference type="PANTHER" id="PTHR14568">
    <property type="entry name" value="TRANSMEMBRANE SUPERFAMILY 6 MEMBER 1/2"/>
    <property type="match status" value="1"/>
</dbReference>
<evidence type="ECO:0000256" key="4">
    <source>
        <dbReference type="ARBA" id="ARBA00022989"/>
    </source>
</evidence>
<feature type="transmembrane region" description="Helical" evidence="8">
    <location>
        <begin position="65"/>
        <end position="88"/>
    </location>
</feature>
<keyword evidence="10" id="KW-1185">Reference proteome</keyword>
<feature type="transmembrane region" description="Helical" evidence="8">
    <location>
        <begin position="328"/>
        <end position="347"/>
    </location>
</feature>
<evidence type="ECO:0000313" key="10">
    <source>
        <dbReference type="Proteomes" id="UP000694888"/>
    </source>
</evidence>
<proteinExistence type="inferred from homology"/>
<comment type="similarity">
    <text evidence="6">Belongs to the TM6SF family.</text>
</comment>
<keyword evidence="4 7" id="KW-1133">Transmembrane helix</keyword>
<feature type="transmembrane region" description="Helical" evidence="8">
    <location>
        <begin position="139"/>
        <end position="160"/>
    </location>
</feature>
<gene>
    <name evidence="11" type="primary">LOC101859587</name>
</gene>
<dbReference type="InterPro" id="IPR033118">
    <property type="entry name" value="EXPERA"/>
</dbReference>
<evidence type="ECO:0000313" key="11">
    <source>
        <dbReference type="RefSeq" id="XP_005104913.1"/>
    </source>
</evidence>
<comment type="subcellular location">
    <subcellularLocation>
        <location evidence="1">Endomembrane system</location>
        <topology evidence="1">Multi-pass membrane protein</topology>
    </subcellularLocation>
</comment>
<feature type="transmembrane region" description="Helical" evidence="8">
    <location>
        <begin position="292"/>
        <end position="308"/>
    </location>
</feature>
<feature type="domain" description="EXPERA" evidence="9">
    <location>
        <begin position="209"/>
        <end position="345"/>
    </location>
</feature>
<keyword evidence="5 7" id="KW-0472">Membrane</keyword>
<feature type="transmembrane region" description="Helical" evidence="8">
    <location>
        <begin position="108"/>
        <end position="132"/>
    </location>
</feature>
<dbReference type="RefSeq" id="XP_005104913.1">
    <property type="nucleotide sequence ID" value="XM_005104856.3"/>
</dbReference>
<dbReference type="Proteomes" id="UP000694888">
    <property type="component" value="Unplaced"/>
</dbReference>
<reference evidence="11" key="1">
    <citation type="submission" date="2025-08" db="UniProtKB">
        <authorList>
            <consortium name="RefSeq"/>
        </authorList>
    </citation>
    <scope>IDENTIFICATION</scope>
</reference>
<evidence type="ECO:0000256" key="3">
    <source>
        <dbReference type="ARBA" id="ARBA00022737"/>
    </source>
</evidence>
<feature type="transmembrane region" description="Helical" evidence="8">
    <location>
        <begin position="34"/>
        <end position="53"/>
    </location>
</feature>
<feature type="transmembrane region" description="Helical" evidence="8">
    <location>
        <begin position="209"/>
        <end position="230"/>
    </location>
</feature>
<evidence type="ECO:0000256" key="5">
    <source>
        <dbReference type="ARBA" id="ARBA00023136"/>
    </source>
</evidence>
<evidence type="ECO:0000256" key="1">
    <source>
        <dbReference type="ARBA" id="ARBA00004127"/>
    </source>
</evidence>
<evidence type="ECO:0000259" key="9">
    <source>
        <dbReference type="PROSITE" id="PS51751"/>
    </source>
</evidence>
<dbReference type="GeneID" id="101859587"/>